<dbReference type="SUPFAM" id="SSF51294">
    <property type="entry name" value="Hedgehog/intein (Hint) domain"/>
    <property type="match status" value="1"/>
</dbReference>
<protein>
    <recommendedName>
        <fullName evidence="3">Vint domain-containing protein</fullName>
    </recommendedName>
</protein>
<accession>A0A6C0CRY8</accession>
<name>A0A6C0CRY8_9ZZZZ</name>
<dbReference type="InterPro" id="IPR006141">
    <property type="entry name" value="Intein_N"/>
</dbReference>
<reference evidence="2" key="1">
    <citation type="journal article" date="2020" name="Nature">
        <title>Giant virus diversity and host interactions through global metagenomics.</title>
        <authorList>
            <person name="Schulz F."/>
            <person name="Roux S."/>
            <person name="Paez-Espino D."/>
            <person name="Jungbluth S."/>
            <person name="Walsh D.A."/>
            <person name="Denef V.J."/>
            <person name="McMahon K.D."/>
            <person name="Konstantinidis K.T."/>
            <person name="Eloe-Fadrosh E.A."/>
            <person name="Kyrpides N.C."/>
            <person name="Woyke T."/>
        </authorList>
    </citation>
    <scope>NUCLEOTIDE SEQUENCE</scope>
    <source>
        <strain evidence="2">GVMAG-M-3300021425-30</strain>
    </source>
</reference>
<proteinExistence type="predicted"/>
<keyword evidence="1" id="KW-0812">Transmembrane</keyword>
<evidence type="ECO:0000313" key="2">
    <source>
        <dbReference type="EMBL" id="QHT06255.1"/>
    </source>
</evidence>
<keyword evidence="1" id="KW-0472">Membrane</keyword>
<evidence type="ECO:0008006" key="3">
    <source>
        <dbReference type="Google" id="ProtNLM"/>
    </source>
</evidence>
<feature type="transmembrane region" description="Helical" evidence="1">
    <location>
        <begin position="226"/>
        <end position="248"/>
    </location>
</feature>
<sequence>MANIYKEIDDLYTKSSYFTRYAGDILISFIICLIVFVVFSYFKVMNDVQPIINDWNNQRCSPSVIPFAGIINPPQGTSAFDFTAQNFESCTQNILSEIAEYALAPFYYLMQTITETFKELADALNDVRALFNRMRNSIKGVGEDLFARNLNIMLPIVKLFNMFRSVLGKVQATMVSAIFTVYGGFITLESFFMFTYELIINLMWTIVSIILALFGVAWFFPPALVAGLGMAAFLAVLLIPIVVMIVIMNNIFGAAGLKSPPPVPGYCFDGDTKIVKKNGKKTNIKDLKLGDVLHDGSIVTSIMKSTSRGSDIYKLNGIIVTGNHMVFNSMRGWIRARDHPSSEYIDDYRKEYVYCINTNTKTIKIKDCIFADWDEIDEEDMSDIRKNCDFIPFNFDKSNIHHYLDGGLHPDTFIDLEDGRSVKISEVDVNDILYTGEHITGIVKIDTSDINEYNKIIIDDQEVIICNKNVELSVDNLGSDLENLSIEKTESPKCSYHLITDTGYFNVNGIRVGDYNRCIDRYLSEENIRNSLSRW</sequence>
<dbReference type="PROSITE" id="PS50817">
    <property type="entry name" value="INTEIN_N_TER"/>
    <property type="match status" value="1"/>
</dbReference>
<dbReference type="AlphaFoldDB" id="A0A6C0CRY8"/>
<keyword evidence="1" id="KW-1133">Transmembrane helix</keyword>
<feature type="transmembrane region" description="Helical" evidence="1">
    <location>
        <begin position="199"/>
        <end position="220"/>
    </location>
</feature>
<feature type="transmembrane region" description="Helical" evidence="1">
    <location>
        <begin position="170"/>
        <end position="192"/>
    </location>
</feature>
<evidence type="ECO:0000256" key="1">
    <source>
        <dbReference type="SAM" id="Phobius"/>
    </source>
</evidence>
<organism evidence="2">
    <name type="scientific">viral metagenome</name>
    <dbReference type="NCBI Taxonomy" id="1070528"/>
    <lineage>
        <taxon>unclassified sequences</taxon>
        <taxon>metagenomes</taxon>
        <taxon>organismal metagenomes</taxon>
    </lineage>
</organism>
<dbReference type="GO" id="GO:0016539">
    <property type="term" value="P:intein-mediated protein splicing"/>
    <property type="evidence" value="ECO:0007669"/>
    <property type="project" value="InterPro"/>
</dbReference>
<feature type="transmembrane region" description="Helical" evidence="1">
    <location>
        <begin position="21"/>
        <end position="42"/>
    </location>
</feature>
<dbReference type="EMBL" id="MN739467">
    <property type="protein sequence ID" value="QHT06255.1"/>
    <property type="molecule type" value="Genomic_DNA"/>
</dbReference>
<dbReference type="InterPro" id="IPR036844">
    <property type="entry name" value="Hint_dom_sf"/>
</dbReference>